<name>A0A6G1P993_CHAAH</name>
<proteinExistence type="predicted"/>
<evidence type="ECO:0000313" key="1">
    <source>
        <dbReference type="EMBL" id="KAF3686817.1"/>
    </source>
</evidence>
<sequence length="86" mass="9544">MSDVKRCCMSPLPHVLSFPFFNPFSPSHLHSTHAPLLHVLLLHLCSDYSSIDSHADVAIGRHADLAIDTHNRPCRSFWGTANLLAV</sequence>
<dbReference type="AlphaFoldDB" id="A0A6G1P993"/>
<dbReference type="EMBL" id="CM015713">
    <property type="protein sequence ID" value="KAF3686817.1"/>
    <property type="molecule type" value="Genomic_DNA"/>
</dbReference>
<keyword evidence="2" id="KW-1185">Reference proteome</keyword>
<protein>
    <submittedName>
        <fullName evidence="1">Uncharacterized protein</fullName>
    </submittedName>
</protein>
<gene>
    <name evidence="1" type="ORF">EXN66_Car002489</name>
</gene>
<reference evidence="1 2" key="1">
    <citation type="submission" date="2019-02" db="EMBL/GenBank/DDBJ databases">
        <title>Opniocepnalus argus genome.</title>
        <authorList>
            <person name="Zhou C."/>
            <person name="Xiao S."/>
        </authorList>
    </citation>
    <scope>NUCLEOTIDE SEQUENCE [LARGE SCALE GENOMIC DNA]</scope>
    <source>
        <strain evidence="1">OARG1902GOOAL</strain>
        <tissue evidence="1">Muscle</tissue>
    </source>
</reference>
<reference evidence="2" key="2">
    <citation type="submission" date="2019-02" db="EMBL/GenBank/DDBJ databases">
        <title>Opniocepnalus argus Var Kimnra genome.</title>
        <authorList>
            <person name="Zhou C."/>
            <person name="Xiao S."/>
        </authorList>
    </citation>
    <scope>NUCLEOTIDE SEQUENCE [LARGE SCALE GENOMIC DNA]</scope>
</reference>
<dbReference type="Proteomes" id="UP000503349">
    <property type="component" value="Chromosome 2"/>
</dbReference>
<accession>A0A6G1P993</accession>
<evidence type="ECO:0000313" key="2">
    <source>
        <dbReference type="Proteomes" id="UP000503349"/>
    </source>
</evidence>
<organism evidence="1 2">
    <name type="scientific">Channa argus</name>
    <name type="common">Northern snakehead</name>
    <name type="synonym">Ophicephalus argus</name>
    <dbReference type="NCBI Taxonomy" id="215402"/>
    <lineage>
        <taxon>Eukaryota</taxon>
        <taxon>Metazoa</taxon>
        <taxon>Chordata</taxon>
        <taxon>Craniata</taxon>
        <taxon>Vertebrata</taxon>
        <taxon>Euteleostomi</taxon>
        <taxon>Actinopterygii</taxon>
        <taxon>Neopterygii</taxon>
        <taxon>Teleostei</taxon>
        <taxon>Neoteleostei</taxon>
        <taxon>Acanthomorphata</taxon>
        <taxon>Anabantaria</taxon>
        <taxon>Anabantiformes</taxon>
        <taxon>Channoidei</taxon>
        <taxon>Channidae</taxon>
        <taxon>Channa</taxon>
    </lineage>
</organism>